<gene>
    <name evidence="2" type="ORF">SAMN04487984_0018</name>
</gene>
<dbReference type="EMBL" id="FWXK01000001">
    <property type="protein sequence ID" value="SMC30055.1"/>
    <property type="molecule type" value="Genomic_DNA"/>
</dbReference>
<dbReference type="AlphaFoldDB" id="A0A1W1Y1P5"/>
<dbReference type="Pfam" id="PF03780">
    <property type="entry name" value="Asp23"/>
    <property type="match status" value="1"/>
</dbReference>
<proteinExistence type="inferred from homology"/>
<sequence>MTQSYTNQDTVIGDIDISDQVIEGIAMETAKQLPGVATVIKEKNNFSSLFSKEGNVYLYEDGTEDIALDITVVLDYGVSVPNVCFNLQEAIIEQVLYMTDIRLDCVNITVADLSPEKLK</sequence>
<evidence type="ECO:0000256" key="1">
    <source>
        <dbReference type="ARBA" id="ARBA00005721"/>
    </source>
</evidence>
<accession>A0A1W1Y1P5</accession>
<dbReference type="RefSeq" id="WP_084097647.1">
    <property type="nucleotide sequence ID" value="NZ_FWXK01000001.1"/>
</dbReference>
<dbReference type="PANTHER" id="PTHR34297:SF1">
    <property type="entry name" value="ASP23_GLS24 FAMILY ENVELOPE STRESS RESPONSE PROTEIN"/>
    <property type="match status" value="1"/>
</dbReference>
<dbReference type="OrthoDB" id="9793465at2"/>
<protein>
    <submittedName>
        <fullName evidence="2">Uncharacterized conserved protein YloU, alkaline shock protein (Asp23) family</fullName>
    </submittedName>
</protein>
<dbReference type="STRING" id="371602.SAMN04487984_0018"/>
<comment type="similarity">
    <text evidence="1">Belongs to the asp23 family.</text>
</comment>
<evidence type="ECO:0000313" key="3">
    <source>
        <dbReference type="Proteomes" id="UP000243884"/>
    </source>
</evidence>
<reference evidence="3" key="1">
    <citation type="submission" date="2017-04" db="EMBL/GenBank/DDBJ databases">
        <authorList>
            <person name="Varghese N."/>
            <person name="Submissions S."/>
        </authorList>
    </citation>
    <scope>NUCLEOTIDE SEQUENCE [LARGE SCALE GENOMIC DNA]</scope>
    <source>
        <strain evidence="3">DSM 21500</strain>
    </source>
</reference>
<evidence type="ECO:0000313" key="2">
    <source>
        <dbReference type="EMBL" id="SMC30055.1"/>
    </source>
</evidence>
<dbReference type="InterPro" id="IPR005531">
    <property type="entry name" value="Asp23"/>
</dbReference>
<keyword evidence="3" id="KW-1185">Reference proteome</keyword>
<organism evidence="2 3">
    <name type="scientific">Aerococcus suis</name>
    <dbReference type="NCBI Taxonomy" id="371602"/>
    <lineage>
        <taxon>Bacteria</taxon>
        <taxon>Bacillati</taxon>
        <taxon>Bacillota</taxon>
        <taxon>Bacilli</taxon>
        <taxon>Lactobacillales</taxon>
        <taxon>Aerococcaceae</taxon>
        <taxon>Aerococcus</taxon>
    </lineage>
</organism>
<name>A0A1W1Y1P5_9LACT</name>
<dbReference type="Proteomes" id="UP000243884">
    <property type="component" value="Unassembled WGS sequence"/>
</dbReference>
<dbReference type="PANTHER" id="PTHR34297">
    <property type="entry name" value="HYPOTHETICAL CYTOSOLIC PROTEIN-RELATED"/>
    <property type="match status" value="1"/>
</dbReference>